<evidence type="ECO:0000313" key="1">
    <source>
        <dbReference type="EMBL" id="MBB6457213.1"/>
    </source>
</evidence>
<gene>
    <name evidence="1" type="ORF">HNR55_001801</name>
</gene>
<organism evidence="1 2">
    <name type="scientific">Acetobacter lovaniensis</name>
    <dbReference type="NCBI Taxonomy" id="104100"/>
    <lineage>
        <taxon>Bacteria</taxon>
        <taxon>Pseudomonadati</taxon>
        <taxon>Pseudomonadota</taxon>
        <taxon>Alphaproteobacteria</taxon>
        <taxon>Acetobacterales</taxon>
        <taxon>Acetobacteraceae</taxon>
        <taxon>Acetobacter</taxon>
    </lineage>
</organism>
<dbReference type="Proteomes" id="UP000578000">
    <property type="component" value="Unassembled WGS sequence"/>
</dbReference>
<proteinExistence type="predicted"/>
<keyword evidence="2" id="KW-1185">Reference proteome</keyword>
<reference evidence="1 2" key="1">
    <citation type="submission" date="2020-08" db="EMBL/GenBank/DDBJ databases">
        <title>Genomic Encyclopedia of Type Strains, Phase IV (KMG-IV): sequencing the most valuable type-strain genomes for metagenomic binning, comparative biology and taxonomic classification.</title>
        <authorList>
            <person name="Goeker M."/>
        </authorList>
    </citation>
    <scope>NUCLEOTIDE SEQUENCE [LARGE SCALE GENOMIC DNA]</scope>
    <source>
        <strain evidence="1 2">DSM 4491</strain>
    </source>
</reference>
<dbReference type="RefSeq" id="WP_166113385.1">
    <property type="nucleotide sequence ID" value="NZ_BAABDB010000007.1"/>
</dbReference>
<evidence type="ECO:0000313" key="2">
    <source>
        <dbReference type="Proteomes" id="UP000578000"/>
    </source>
</evidence>
<sequence>MRTRKEQIEKIIEAMKDYTLLHTYGDDGYEYPLIDALTPDGRTVDVGESECGELAAELYDSVIAPHILEAELRAEQRVRAEIARELKNPECVHVNMLRGEIAAPSWSQLLHLFPKEYKNIRRDSERLDWLESGCCDVRFRSEPIADTGDADVYCDIVQHHMAKPRERVIGSSETIRAAIDAAREVG</sequence>
<protein>
    <submittedName>
        <fullName evidence="1">Uncharacterized protein</fullName>
    </submittedName>
</protein>
<name>A0A841QG98_9PROT</name>
<comment type="caution">
    <text evidence="1">The sequence shown here is derived from an EMBL/GenBank/DDBJ whole genome shotgun (WGS) entry which is preliminary data.</text>
</comment>
<dbReference type="EMBL" id="JACHIE010000006">
    <property type="protein sequence ID" value="MBB6457213.1"/>
    <property type="molecule type" value="Genomic_DNA"/>
</dbReference>
<dbReference type="AlphaFoldDB" id="A0A841QG98"/>
<accession>A0A841QG98</accession>